<feature type="non-terminal residue" evidence="7">
    <location>
        <position position="199"/>
    </location>
</feature>
<evidence type="ECO:0000256" key="1">
    <source>
        <dbReference type="ARBA" id="ARBA00022603"/>
    </source>
</evidence>
<feature type="binding site" evidence="5">
    <location>
        <position position="8"/>
    </location>
    <ligand>
        <name>S-adenosyl-L-methionine</name>
        <dbReference type="ChEBI" id="CHEBI:59789"/>
    </ligand>
</feature>
<keyword evidence="1 5" id="KW-0489">Methyltransferase</keyword>
<gene>
    <name evidence="7" type="ORF">COS61_01415</name>
</gene>
<feature type="binding site" evidence="5">
    <location>
        <position position="10"/>
    </location>
    <ligand>
        <name>S-adenosyl-L-methionine</name>
        <dbReference type="ChEBI" id="CHEBI:59789"/>
    </ligand>
</feature>
<dbReference type="AlphaFoldDB" id="A0A2M7B5P3"/>
<dbReference type="GO" id="GO:0005829">
    <property type="term" value="C:cytosol"/>
    <property type="evidence" value="ECO:0007669"/>
    <property type="project" value="TreeGrafter"/>
</dbReference>
<protein>
    <submittedName>
        <fullName evidence="7">16S rRNA (Adenine(1518)-N(6)/adenine(1519)-N(6))-dimethyltransferase</fullName>
    </submittedName>
</protein>
<keyword evidence="2 5" id="KW-0808">Transferase</keyword>
<comment type="similarity">
    <text evidence="5">Belongs to the class I-like SAM-binding methyltransferase superfamily. rRNA adenine N(6)-methyltransferase family.</text>
</comment>
<evidence type="ECO:0000256" key="4">
    <source>
        <dbReference type="ARBA" id="ARBA00022884"/>
    </source>
</evidence>
<dbReference type="PROSITE" id="PS01131">
    <property type="entry name" value="RRNA_A_DIMETH"/>
    <property type="match status" value="1"/>
</dbReference>
<feature type="binding site" evidence="5">
    <location>
        <position position="35"/>
    </location>
    <ligand>
        <name>S-adenosyl-L-methionine</name>
        <dbReference type="ChEBI" id="CHEBI:59789"/>
    </ligand>
</feature>
<evidence type="ECO:0000259" key="6">
    <source>
        <dbReference type="SMART" id="SM00650"/>
    </source>
</evidence>
<dbReference type="GO" id="GO:0000179">
    <property type="term" value="F:rRNA (adenine-N6,N6-)-dimethyltransferase activity"/>
    <property type="evidence" value="ECO:0007669"/>
    <property type="project" value="UniProtKB-UniRule"/>
</dbReference>
<organism evidence="7 8">
    <name type="scientific">Candidatus Wolfebacteria bacterium CG03_land_8_20_14_0_80_40_12</name>
    <dbReference type="NCBI Taxonomy" id="1975069"/>
    <lineage>
        <taxon>Bacteria</taxon>
        <taxon>Candidatus Wolfeibacteriota</taxon>
    </lineage>
</organism>
<dbReference type="InterPro" id="IPR001737">
    <property type="entry name" value="KsgA/Erm"/>
</dbReference>
<feature type="binding site" evidence="5">
    <location>
        <position position="107"/>
    </location>
    <ligand>
        <name>S-adenosyl-L-methionine</name>
        <dbReference type="ChEBI" id="CHEBI:59789"/>
    </ligand>
</feature>
<dbReference type="InterPro" id="IPR020598">
    <property type="entry name" value="rRNA_Ade_methylase_Trfase_N"/>
</dbReference>
<dbReference type="CDD" id="cd02440">
    <property type="entry name" value="AdoMet_MTases"/>
    <property type="match status" value="1"/>
</dbReference>
<feature type="binding site" evidence="5">
    <location>
        <position position="58"/>
    </location>
    <ligand>
        <name>S-adenosyl-L-methionine</name>
        <dbReference type="ChEBI" id="CHEBI:59789"/>
    </ligand>
</feature>
<dbReference type="GO" id="GO:0003723">
    <property type="term" value="F:RNA binding"/>
    <property type="evidence" value="ECO:0007669"/>
    <property type="project" value="UniProtKB-UniRule"/>
</dbReference>
<dbReference type="PROSITE" id="PS51689">
    <property type="entry name" value="SAM_RNA_A_N6_MT"/>
    <property type="match status" value="1"/>
</dbReference>
<dbReference type="EMBL" id="PEVJ01000032">
    <property type="protein sequence ID" value="PIU98436.1"/>
    <property type="molecule type" value="Genomic_DNA"/>
</dbReference>
<feature type="binding site" evidence="5">
    <location>
        <position position="83"/>
    </location>
    <ligand>
        <name>S-adenosyl-L-methionine</name>
        <dbReference type="ChEBI" id="CHEBI:59789"/>
    </ligand>
</feature>
<name>A0A2M7B5P3_9BACT</name>
<dbReference type="PANTHER" id="PTHR11727">
    <property type="entry name" value="DIMETHYLADENOSINE TRANSFERASE"/>
    <property type="match status" value="1"/>
</dbReference>
<dbReference type="Pfam" id="PF00398">
    <property type="entry name" value="RrnaAD"/>
    <property type="match status" value="1"/>
</dbReference>
<evidence type="ECO:0000313" key="7">
    <source>
        <dbReference type="EMBL" id="PIU98436.1"/>
    </source>
</evidence>
<accession>A0A2M7B5P3</accession>
<dbReference type="Gene3D" id="3.40.50.150">
    <property type="entry name" value="Vaccinia Virus protein VP39"/>
    <property type="match status" value="1"/>
</dbReference>
<sequence>MGKYLGQHFLINKDKLREIVETLELKSGDAVIEIGPGHGELTDELRIKNNELRIIAIEKDKKLADSLKEKFSGNKNIKIIHADVLKILPSIIHNSSFIIRGYKIVGNIPYYITGYLLRILGELENKPLLIVLTVQKEVAERICGAPPKMNLLAASVQFWAEPKIVDYISKRDFQPRPKVDSAIIKLTPKPSTLNVKPYY</sequence>
<keyword evidence="4 5" id="KW-0694">RNA-binding</keyword>
<keyword evidence="3 5" id="KW-0949">S-adenosyl-L-methionine</keyword>
<comment type="caution">
    <text evidence="7">The sequence shown here is derived from an EMBL/GenBank/DDBJ whole genome shotgun (WGS) entry which is preliminary data.</text>
</comment>
<evidence type="ECO:0000256" key="2">
    <source>
        <dbReference type="ARBA" id="ARBA00022679"/>
    </source>
</evidence>
<evidence type="ECO:0000313" key="8">
    <source>
        <dbReference type="Proteomes" id="UP000228949"/>
    </source>
</evidence>
<evidence type="ECO:0000256" key="3">
    <source>
        <dbReference type="ARBA" id="ARBA00022691"/>
    </source>
</evidence>
<dbReference type="SMART" id="SM00650">
    <property type="entry name" value="rADc"/>
    <property type="match status" value="1"/>
</dbReference>
<dbReference type="InterPro" id="IPR029063">
    <property type="entry name" value="SAM-dependent_MTases_sf"/>
</dbReference>
<feature type="domain" description="Ribosomal RNA adenine methylase transferase N-terminal" evidence="6">
    <location>
        <begin position="15"/>
        <end position="190"/>
    </location>
</feature>
<proteinExistence type="inferred from homology"/>
<dbReference type="InterPro" id="IPR020596">
    <property type="entry name" value="rRNA_Ade_Mease_Trfase_CS"/>
</dbReference>
<evidence type="ECO:0000256" key="5">
    <source>
        <dbReference type="PROSITE-ProRule" id="PRU01026"/>
    </source>
</evidence>
<reference evidence="8" key="1">
    <citation type="submission" date="2017-09" db="EMBL/GenBank/DDBJ databases">
        <title>Depth-based differentiation of microbial function through sediment-hosted aquifers and enrichment of novel symbionts in the deep terrestrial subsurface.</title>
        <authorList>
            <person name="Probst A.J."/>
            <person name="Ladd B."/>
            <person name="Jarett J.K."/>
            <person name="Geller-Mcgrath D.E."/>
            <person name="Sieber C.M.K."/>
            <person name="Emerson J.B."/>
            <person name="Anantharaman K."/>
            <person name="Thomas B.C."/>
            <person name="Malmstrom R."/>
            <person name="Stieglmeier M."/>
            <person name="Klingl A."/>
            <person name="Woyke T."/>
            <person name="Ryan C.M."/>
            <person name="Banfield J.F."/>
        </authorList>
    </citation>
    <scope>NUCLEOTIDE SEQUENCE [LARGE SCALE GENOMIC DNA]</scope>
</reference>
<dbReference type="SUPFAM" id="SSF53335">
    <property type="entry name" value="S-adenosyl-L-methionine-dependent methyltransferases"/>
    <property type="match status" value="1"/>
</dbReference>
<dbReference type="PANTHER" id="PTHR11727:SF7">
    <property type="entry name" value="DIMETHYLADENOSINE TRANSFERASE-RELATED"/>
    <property type="match status" value="1"/>
</dbReference>
<dbReference type="Proteomes" id="UP000228949">
    <property type="component" value="Unassembled WGS sequence"/>
</dbReference>